<name>A0A6A4I369_9AGAR</name>
<reference evidence="4" key="1">
    <citation type="journal article" date="2019" name="Environ. Microbiol.">
        <title>Fungal ecological strategies reflected in gene transcription - a case study of two litter decomposers.</title>
        <authorList>
            <person name="Barbi F."/>
            <person name="Kohler A."/>
            <person name="Barry K."/>
            <person name="Baskaran P."/>
            <person name="Daum C."/>
            <person name="Fauchery L."/>
            <person name="Ihrmark K."/>
            <person name="Kuo A."/>
            <person name="LaButti K."/>
            <person name="Lipzen A."/>
            <person name="Morin E."/>
            <person name="Grigoriev I.V."/>
            <person name="Henrissat B."/>
            <person name="Lindahl B."/>
            <person name="Martin F."/>
        </authorList>
    </citation>
    <scope>NUCLEOTIDE SEQUENCE</scope>
    <source>
        <strain evidence="4">JB14</strain>
    </source>
</reference>
<evidence type="ECO:0000259" key="3">
    <source>
        <dbReference type="Pfam" id="PF03061"/>
    </source>
</evidence>
<evidence type="ECO:0000313" key="4">
    <source>
        <dbReference type="EMBL" id="KAE9406272.1"/>
    </source>
</evidence>
<dbReference type="SUPFAM" id="SSF54637">
    <property type="entry name" value="Thioesterase/thiol ester dehydrase-isomerase"/>
    <property type="match status" value="1"/>
</dbReference>
<keyword evidence="5" id="KW-1185">Reference proteome</keyword>
<dbReference type="OrthoDB" id="2831072at2759"/>
<comment type="similarity">
    <text evidence="1">Belongs to the thioesterase PaaI family.</text>
</comment>
<dbReference type="InterPro" id="IPR039298">
    <property type="entry name" value="ACOT13"/>
</dbReference>
<evidence type="ECO:0000256" key="1">
    <source>
        <dbReference type="ARBA" id="ARBA00008324"/>
    </source>
</evidence>
<dbReference type="Proteomes" id="UP000799118">
    <property type="component" value="Unassembled WGS sequence"/>
</dbReference>
<evidence type="ECO:0000256" key="2">
    <source>
        <dbReference type="ARBA" id="ARBA00022801"/>
    </source>
</evidence>
<accession>A0A6A4I369</accession>
<organism evidence="4 5">
    <name type="scientific">Gymnopus androsaceus JB14</name>
    <dbReference type="NCBI Taxonomy" id="1447944"/>
    <lineage>
        <taxon>Eukaryota</taxon>
        <taxon>Fungi</taxon>
        <taxon>Dikarya</taxon>
        <taxon>Basidiomycota</taxon>
        <taxon>Agaricomycotina</taxon>
        <taxon>Agaricomycetes</taxon>
        <taxon>Agaricomycetidae</taxon>
        <taxon>Agaricales</taxon>
        <taxon>Marasmiineae</taxon>
        <taxon>Omphalotaceae</taxon>
        <taxon>Gymnopus</taxon>
    </lineage>
</organism>
<dbReference type="Gene3D" id="3.10.129.10">
    <property type="entry name" value="Hotdog Thioesterase"/>
    <property type="match status" value="1"/>
</dbReference>
<dbReference type="InterPro" id="IPR029069">
    <property type="entry name" value="HotDog_dom_sf"/>
</dbReference>
<dbReference type="PANTHER" id="PTHR21660:SF1">
    <property type="entry name" value="ACYL-COENZYME A THIOESTERASE 13"/>
    <property type="match status" value="1"/>
</dbReference>
<dbReference type="PANTHER" id="PTHR21660">
    <property type="entry name" value="THIOESTERASE SUPERFAMILY MEMBER-RELATED"/>
    <property type="match status" value="1"/>
</dbReference>
<dbReference type="Pfam" id="PF03061">
    <property type="entry name" value="4HBT"/>
    <property type="match status" value="1"/>
</dbReference>
<gene>
    <name evidence="4" type="ORF">BT96DRAFT_875850</name>
</gene>
<dbReference type="EMBL" id="ML769403">
    <property type="protein sequence ID" value="KAE9406272.1"/>
    <property type="molecule type" value="Genomic_DNA"/>
</dbReference>
<dbReference type="CDD" id="cd03443">
    <property type="entry name" value="PaaI_thioesterase"/>
    <property type="match status" value="1"/>
</dbReference>
<dbReference type="InterPro" id="IPR006683">
    <property type="entry name" value="Thioestr_dom"/>
</dbReference>
<keyword evidence="2" id="KW-0378">Hydrolase</keyword>
<sequence>MFSLDPATISGNASDDIKRFLADPQTSFNTLIEGMCKTTFAESVVNRIVISEVSVAQNATEPSRHEARVVCRIQVADDMVNRLGGLHGGCSSLLVDLCSTTAMVALQMHLSGLPTITVSQAMHLIFHAPAALGEDLQIINTSISVGKRVESAKTEIWSTTRRRLLVTGIHVKMAPTRKPKPAFPDAKL</sequence>
<dbReference type="GO" id="GO:0047617">
    <property type="term" value="F:fatty acyl-CoA hydrolase activity"/>
    <property type="evidence" value="ECO:0007669"/>
    <property type="project" value="InterPro"/>
</dbReference>
<protein>
    <recommendedName>
        <fullName evidence="3">Thioesterase domain-containing protein</fullName>
    </recommendedName>
</protein>
<evidence type="ECO:0000313" key="5">
    <source>
        <dbReference type="Proteomes" id="UP000799118"/>
    </source>
</evidence>
<dbReference type="AlphaFoldDB" id="A0A6A4I369"/>
<feature type="domain" description="Thioesterase" evidence="3">
    <location>
        <begin position="84"/>
        <end position="162"/>
    </location>
</feature>
<proteinExistence type="inferred from homology"/>